<feature type="signal peptide" evidence="6">
    <location>
        <begin position="1"/>
        <end position="23"/>
    </location>
</feature>
<dbReference type="PROSITE" id="PS51257">
    <property type="entry name" value="PROKAR_LIPOPROTEIN"/>
    <property type="match status" value="1"/>
</dbReference>
<proteinExistence type="inferred from homology"/>
<comment type="similarity">
    <text evidence="2">Belongs to the SusD family.</text>
</comment>
<evidence type="ECO:0000256" key="4">
    <source>
        <dbReference type="ARBA" id="ARBA00023136"/>
    </source>
</evidence>
<dbReference type="SUPFAM" id="SSF48452">
    <property type="entry name" value="TPR-like"/>
    <property type="match status" value="1"/>
</dbReference>
<comment type="caution">
    <text evidence="9">The sequence shown here is derived from an EMBL/GenBank/DDBJ whole genome shotgun (WGS) entry which is preliminary data.</text>
</comment>
<evidence type="ECO:0000259" key="8">
    <source>
        <dbReference type="Pfam" id="PF14322"/>
    </source>
</evidence>
<dbReference type="Pfam" id="PF14322">
    <property type="entry name" value="SusD-like_3"/>
    <property type="match status" value="1"/>
</dbReference>
<dbReference type="InterPro" id="IPR011990">
    <property type="entry name" value="TPR-like_helical_dom_sf"/>
</dbReference>
<dbReference type="GO" id="GO:0009279">
    <property type="term" value="C:cell outer membrane"/>
    <property type="evidence" value="ECO:0007669"/>
    <property type="project" value="UniProtKB-SubCell"/>
</dbReference>
<dbReference type="EMBL" id="DXFT01000001">
    <property type="protein sequence ID" value="HIX02497.1"/>
    <property type="molecule type" value="Genomic_DNA"/>
</dbReference>
<evidence type="ECO:0000256" key="2">
    <source>
        <dbReference type="ARBA" id="ARBA00006275"/>
    </source>
</evidence>
<protein>
    <submittedName>
        <fullName evidence="9">RagB/SusD family nutrient uptake outer membrane protein</fullName>
    </submittedName>
</protein>
<feature type="domain" description="RagB/SusD" evidence="7">
    <location>
        <begin position="457"/>
        <end position="584"/>
    </location>
</feature>
<evidence type="ECO:0000256" key="3">
    <source>
        <dbReference type="ARBA" id="ARBA00022729"/>
    </source>
</evidence>
<dbReference type="InterPro" id="IPR033985">
    <property type="entry name" value="SusD-like_N"/>
</dbReference>
<dbReference type="Gene3D" id="1.25.40.390">
    <property type="match status" value="1"/>
</dbReference>
<keyword evidence="3 6" id="KW-0732">Signal</keyword>
<sequence>MKMKRYILMLVAVLALGFSGCNDDLFLEEHPDTFYTAQDAFKTVDQVKACVTNMYVHARYWLQNDVFLKGKGTDFYDDPMWRSSGNGISNFSSWSSDKGEINNIYDAFYQLVSYANQTLEGAEVSGLNWDSEDDRLYVRAQARFFRGFAYLVLGELYGGVPLVETFYQEPRYDFTRSTREETYRFAIADLKAAADTLPDYPKEAGYVAKGAAFHFLAEAYIALATIRDNDVVLLDSAVKATEEVTARHALMKERFGSRANPDGGEEMNGVAAYYPDGDVFFDLFQRGNLDYSEGNTEALWTLQNDVEVWHEFGGNQSLAYPNNFSPVMREMKWTDEYATDESTGPWVANIDESKYPGGNFCAYVGGRGVSFNAPTKYVCEDIWENDEGDIRNSAVNIRREWVCIDTTHPLYGKPVTLDMLKTDNIDRFYPIWTKFAPVDDWGFEDLQYGGNRSNMFRDDYACRLAETWLLQAEAYLRMGNTGKAADAVNEVRSRAKCQHLATAGEMSLQYILDERARELFLEERRWCTLLRMGHEVFADQLLGYAYYTRDYPTYTGTLEWSLFPIPQKAIDSNLDAKLEQNEGW</sequence>
<keyword evidence="5" id="KW-0998">Cell outer membrane</keyword>
<accession>A0A9D1UXX6</accession>
<dbReference type="InterPro" id="IPR012944">
    <property type="entry name" value="SusD_RagB_dom"/>
</dbReference>
<evidence type="ECO:0000313" key="9">
    <source>
        <dbReference type="EMBL" id="HIX02497.1"/>
    </source>
</evidence>
<evidence type="ECO:0000256" key="6">
    <source>
        <dbReference type="SAM" id="SignalP"/>
    </source>
</evidence>
<dbReference type="Pfam" id="PF07980">
    <property type="entry name" value="SusD_RagB"/>
    <property type="match status" value="1"/>
</dbReference>
<reference evidence="9" key="1">
    <citation type="journal article" date="2021" name="PeerJ">
        <title>Extensive microbial diversity within the chicken gut microbiome revealed by metagenomics and culture.</title>
        <authorList>
            <person name="Gilroy R."/>
            <person name="Ravi A."/>
            <person name="Getino M."/>
            <person name="Pursley I."/>
            <person name="Horton D.L."/>
            <person name="Alikhan N.F."/>
            <person name="Baker D."/>
            <person name="Gharbi K."/>
            <person name="Hall N."/>
            <person name="Watson M."/>
            <person name="Adriaenssens E.M."/>
            <person name="Foster-Nyarko E."/>
            <person name="Jarju S."/>
            <person name="Secka A."/>
            <person name="Antonio M."/>
            <person name="Oren A."/>
            <person name="Chaudhuri R.R."/>
            <person name="La Ragione R."/>
            <person name="Hildebrand F."/>
            <person name="Pallen M.J."/>
        </authorList>
    </citation>
    <scope>NUCLEOTIDE SEQUENCE</scope>
    <source>
        <strain evidence="9">23274</strain>
    </source>
</reference>
<dbReference type="Proteomes" id="UP000824202">
    <property type="component" value="Unassembled WGS sequence"/>
</dbReference>
<gene>
    <name evidence="9" type="ORF">H9863_00045</name>
</gene>
<dbReference type="AlphaFoldDB" id="A0A9D1UXX6"/>
<feature type="domain" description="SusD-like N-terminal" evidence="8">
    <location>
        <begin position="26"/>
        <end position="220"/>
    </location>
</feature>
<evidence type="ECO:0000256" key="1">
    <source>
        <dbReference type="ARBA" id="ARBA00004442"/>
    </source>
</evidence>
<reference evidence="9" key="2">
    <citation type="submission" date="2021-04" db="EMBL/GenBank/DDBJ databases">
        <authorList>
            <person name="Gilroy R."/>
        </authorList>
    </citation>
    <scope>NUCLEOTIDE SEQUENCE</scope>
    <source>
        <strain evidence="9">23274</strain>
    </source>
</reference>
<comment type="subcellular location">
    <subcellularLocation>
        <location evidence="1">Cell outer membrane</location>
    </subcellularLocation>
</comment>
<name>A0A9D1UXX6_9BACT</name>
<feature type="chain" id="PRO_5038601201" evidence="6">
    <location>
        <begin position="24"/>
        <end position="584"/>
    </location>
</feature>
<evidence type="ECO:0000256" key="5">
    <source>
        <dbReference type="ARBA" id="ARBA00023237"/>
    </source>
</evidence>
<evidence type="ECO:0000259" key="7">
    <source>
        <dbReference type="Pfam" id="PF07980"/>
    </source>
</evidence>
<organism evidence="9 10">
    <name type="scientific">Candidatus Odoribacter faecigallinarum</name>
    <dbReference type="NCBI Taxonomy" id="2838706"/>
    <lineage>
        <taxon>Bacteria</taxon>
        <taxon>Pseudomonadati</taxon>
        <taxon>Bacteroidota</taxon>
        <taxon>Bacteroidia</taxon>
        <taxon>Bacteroidales</taxon>
        <taxon>Odoribacteraceae</taxon>
        <taxon>Odoribacter</taxon>
    </lineage>
</organism>
<evidence type="ECO:0000313" key="10">
    <source>
        <dbReference type="Proteomes" id="UP000824202"/>
    </source>
</evidence>
<keyword evidence="4" id="KW-0472">Membrane</keyword>